<evidence type="ECO:0000313" key="3">
    <source>
        <dbReference type="Proteomes" id="UP001610444"/>
    </source>
</evidence>
<feature type="transmembrane region" description="Helical" evidence="1">
    <location>
        <begin position="12"/>
        <end position="31"/>
    </location>
</feature>
<name>A0ABR4JFP8_9EURO</name>
<accession>A0ABR4JFP8</accession>
<evidence type="ECO:0000313" key="2">
    <source>
        <dbReference type="EMBL" id="KAL2838864.1"/>
    </source>
</evidence>
<keyword evidence="1" id="KW-0812">Transmembrane</keyword>
<gene>
    <name evidence="2" type="ORF">BJX68DRAFT_248491</name>
</gene>
<dbReference type="EMBL" id="JBFXLR010000080">
    <property type="protein sequence ID" value="KAL2838864.1"/>
    <property type="molecule type" value="Genomic_DNA"/>
</dbReference>
<comment type="caution">
    <text evidence="2">The sequence shown here is derived from an EMBL/GenBank/DDBJ whole genome shotgun (WGS) entry which is preliminary data.</text>
</comment>
<dbReference type="RefSeq" id="XP_070893255.1">
    <property type="nucleotide sequence ID" value="XM_071041922.1"/>
</dbReference>
<keyword evidence="3" id="KW-1185">Reference proteome</keyword>
<dbReference type="Proteomes" id="UP001610444">
    <property type="component" value="Unassembled WGS sequence"/>
</dbReference>
<evidence type="ECO:0008006" key="4">
    <source>
        <dbReference type="Google" id="ProtNLM"/>
    </source>
</evidence>
<organism evidence="2 3">
    <name type="scientific">Aspergillus pseudodeflectus</name>
    <dbReference type="NCBI Taxonomy" id="176178"/>
    <lineage>
        <taxon>Eukaryota</taxon>
        <taxon>Fungi</taxon>
        <taxon>Dikarya</taxon>
        <taxon>Ascomycota</taxon>
        <taxon>Pezizomycotina</taxon>
        <taxon>Eurotiomycetes</taxon>
        <taxon>Eurotiomycetidae</taxon>
        <taxon>Eurotiales</taxon>
        <taxon>Aspergillaceae</taxon>
        <taxon>Aspergillus</taxon>
        <taxon>Aspergillus subgen. Nidulantes</taxon>
    </lineage>
</organism>
<keyword evidence="1" id="KW-1133">Transmembrane helix</keyword>
<dbReference type="GeneID" id="98157086"/>
<keyword evidence="1" id="KW-0472">Membrane</keyword>
<sequence>MSYENEIDNNTRCILMHCHCLCLTVSVGLLFPRAKFVHLCSFGSSWLDPCFLFPFPVAVLLPLLLITIARPAISHPTAHPY</sequence>
<reference evidence="2 3" key="1">
    <citation type="submission" date="2024-07" db="EMBL/GenBank/DDBJ databases">
        <title>Section-level genome sequencing and comparative genomics of Aspergillus sections Usti and Cavernicolus.</title>
        <authorList>
            <consortium name="Lawrence Berkeley National Laboratory"/>
            <person name="Nybo J.L."/>
            <person name="Vesth T.C."/>
            <person name="Theobald S."/>
            <person name="Frisvad J.C."/>
            <person name="Larsen T.O."/>
            <person name="Kjaerboelling I."/>
            <person name="Rothschild-Mancinelli K."/>
            <person name="Lyhne E.K."/>
            <person name="Kogle M.E."/>
            <person name="Barry K."/>
            <person name="Clum A."/>
            <person name="Na H."/>
            <person name="Ledsgaard L."/>
            <person name="Lin J."/>
            <person name="Lipzen A."/>
            <person name="Kuo A."/>
            <person name="Riley R."/>
            <person name="Mondo S."/>
            <person name="LaButti K."/>
            <person name="Haridas S."/>
            <person name="Pangalinan J."/>
            <person name="Salamov A.A."/>
            <person name="Simmons B.A."/>
            <person name="Magnuson J.K."/>
            <person name="Chen J."/>
            <person name="Drula E."/>
            <person name="Henrissat B."/>
            <person name="Wiebenga A."/>
            <person name="Lubbers R.J."/>
            <person name="Gomes A.C."/>
            <person name="Macurrencykelacurrency M.R."/>
            <person name="Stajich J."/>
            <person name="Grigoriev I.V."/>
            <person name="Mortensen U.H."/>
            <person name="De vries R.P."/>
            <person name="Baker S.E."/>
            <person name="Andersen M.R."/>
        </authorList>
    </citation>
    <scope>NUCLEOTIDE SEQUENCE [LARGE SCALE GENOMIC DNA]</scope>
    <source>
        <strain evidence="2 3">CBS 756.74</strain>
    </source>
</reference>
<protein>
    <recommendedName>
        <fullName evidence="4">Transmembrane protein</fullName>
    </recommendedName>
</protein>
<evidence type="ECO:0000256" key="1">
    <source>
        <dbReference type="SAM" id="Phobius"/>
    </source>
</evidence>
<proteinExistence type="predicted"/>
<feature type="transmembrane region" description="Helical" evidence="1">
    <location>
        <begin position="51"/>
        <end position="73"/>
    </location>
</feature>